<comment type="cofactor">
    <cofactor evidence="9">
        <name>Mg(2+)</name>
        <dbReference type="ChEBI" id="CHEBI:18420"/>
    </cofactor>
</comment>
<evidence type="ECO:0000313" key="11">
    <source>
        <dbReference type="Proteomes" id="UP000308528"/>
    </source>
</evidence>
<dbReference type="NCBIfam" id="TIGR00347">
    <property type="entry name" value="bioD"/>
    <property type="match status" value="1"/>
</dbReference>
<dbReference type="GO" id="GO:0000287">
    <property type="term" value="F:magnesium ion binding"/>
    <property type="evidence" value="ECO:0007669"/>
    <property type="project" value="UniProtKB-UniRule"/>
</dbReference>
<evidence type="ECO:0000313" key="10">
    <source>
        <dbReference type="EMBL" id="THH39873.1"/>
    </source>
</evidence>
<comment type="catalytic activity">
    <reaction evidence="8">
        <text>(7R,8S)-8-amino-7-(carboxyamino)nonanoate + ATP = (4R,5S)-dethiobiotin + ADP + phosphate + H(+)</text>
        <dbReference type="Rhea" id="RHEA:63684"/>
        <dbReference type="ChEBI" id="CHEBI:15378"/>
        <dbReference type="ChEBI" id="CHEBI:30616"/>
        <dbReference type="ChEBI" id="CHEBI:43474"/>
        <dbReference type="ChEBI" id="CHEBI:149470"/>
        <dbReference type="ChEBI" id="CHEBI:149473"/>
        <dbReference type="ChEBI" id="CHEBI:456216"/>
    </reaction>
</comment>
<evidence type="ECO:0000256" key="8">
    <source>
        <dbReference type="ARBA" id="ARBA00047386"/>
    </source>
</evidence>
<protein>
    <recommendedName>
        <fullName evidence="9">ATP-dependent dethiobiotin synthetase BioD</fullName>
        <ecNumber evidence="9">6.3.3.3</ecNumber>
    </recommendedName>
    <alternativeName>
        <fullName evidence="9">DTB synthetase</fullName>
        <shortName evidence="9">DTBS</shortName>
    </alternativeName>
    <alternativeName>
        <fullName evidence="9">Dethiobiotin synthase</fullName>
    </alternativeName>
</protein>
<comment type="similarity">
    <text evidence="9">Belongs to the dethiobiotin synthetase family.</text>
</comment>
<dbReference type="GO" id="GO:0004141">
    <property type="term" value="F:dethiobiotin synthase activity"/>
    <property type="evidence" value="ECO:0007669"/>
    <property type="project" value="UniProtKB-UniRule"/>
</dbReference>
<dbReference type="PANTHER" id="PTHR43210:SF2">
    <property type="entry name" value="ATP-DEPENDENT DETHIOBIOTIN SYNTHETASE BIOD 2"/>
    <property type="match status" value="1"/>
</dbReference>
<organism evidence="10 11">
    <name type="scientific">Neolewinella litorea</name>
    <dbReference type="NCBI Taxonomy" id="2562452"/>
    <lineage>
        <taxon>Bacteria</taxon>
        <taxon>Pseudomonadati</taxon>
        <taxon>Bacteroidota</taxon>
        <taxon>Saprospiria</taxon>
        <taxon>Saprospirales</taxon>
        <taxon>Lewinellaceae</taxon>
        <taxon>Neolewinella</taxon>
    </lineage>
</organism>
<evidence type="ECO:0000256" key="2">
    <source>
        <dbReference type="ARBA" id="ARBA00022598"/>
    </source>
</evidence>
<feature type="active site" evidence="9">
    <location>
        <position position="33"/>
    </location>
</feature>
<keyword evidence="2 9" id="KW-0436">Ligase</keyword>
<proteinExistence type="inferred from homology"/>
<feature type="binding site" evidence="9">
    <location>
        <position position="17"/>
    </location>
    <ligand>
        <name>Mg(2+)</name>
        <dbReference type="ChEBI" id="CHEBI:18420"/>
    </ligand>
</feature>
<dbReference type="EC" id="6.3.3.3" evidence="9"/>
<accession>A0A4V3XL87</accession>
<name>A0A4V3XL87_9BACT</name>
<feature type="binding site" evidence="9">
    <location>
        <position position="44"/>
    </location>
    <ligand>
        <name>Mg(2+)</name>
        <dbReference type="ChEBI" id="CHEBI:18420"/>
    </ligand>
</feature>
<gene>
    <name evidence="9 10" type="primary">bioD</name>
    <name evidence="10" type="ORF">E4021_09690</name>
</gene>
<evidence type="ECO:0000256" key="6">
    <source>
        <dbReference type="ARBA" id="ARBA00022840"/>
    </source>
</evidence>
<sequence>MNKGYFVSGIGTEVGKTVASAYLQLALDADYWKPVQAGDLDFGDADRVRSWTGLPANRYHSGRYLLRTPASPHYAARLDGVSLQLQDFQLPDTGPRPLLVEGAGGLLVPLNETHCMIDLAAHLGLPVILVSRHYLGSINHTLLSIEVLQSRGVELAGIVFNGDNPESERIIIHLSGARVLARLPELPRIDAPTLQRLVADTPLTLPPS</sequence>
<dbReference type="SUPFAM" id="SSF52540">
    <property type="entry name" value="P-loop containing nucleoside triphosphate hydrolases"/>
    <property type="match status" value="1"/>
</dbReference>
<dbReference type="Gene3D" id="3.40.50.300">
    <property type="entry name" value="P-loop containing nucleotide triphosphate hydrolases"/>
    <property type="match status" value="1"/>
</dbReference>
<keyword evidence="4 9" id="KW-0547">Nucleotide-binding</keyword>
<reference evidence="10 11" key="1">
    <citation type="submission" date="2019-04" db="EMBL/GenBank/DDBJ databases">
        <title>Lewinella litorea sp. nov., isolated from a marine sand.</title>
        <authorList>
            <person name="Yoon J.-H."/>
        </authorList>
    </citation>
    <scope>NUCLEOTIDE SEQUENCE [LARGE SCALE GENOMIC DNA]</scope>
    <source>
        <strain evidence="10 11">HSMS-39</strain>
    </source>
</reference>
<comment type="subcellular location">
    <subcellularLocation>
        <location evidence="9">Cytoplasm</location>
    </subcellularLocation>
</comment>
<dbReference type="PANTHER" id="PTHR43210">
    <property type="entry name" value="DETHIOBIOTIN SYNTHETASE"/>
    <property type="match status" value="1"/>
</dbReference>
<feature type="binding site" evidence="9">
    <location>
        <begin position="13"/>
        <end position="18"/>
    </location>
    <ligand>
        <name>ATP</name>
        <dbReference type="ChEBI" id="CHEBI:30616"/>
    </ligand>
</feature>
<evidence type="ECO:0000256" key="1">
    <source>
        <dbReference type="ARBA" id="ARBA00022490"/>
    </source>
</evidence>
<dbReference type="CDD" id="cd03109">
    <property type="entry name" value="DTBS"/>
    <property type="match status" value="1"/>
</dbReference>
<dbReference type="HAMAP" id="MF_00336">
    <property type="entry name" value="BioD"/>
    <property type="match status" value="1"/>
</dbReference>
<dbReference type="AlphaFoldDB" id="A0A4V3XL87"/>
<keyword evidence="11" id="KW-1185">Reference proteome</keyword>
<dbReference type="PIRSF" id="PIRSF006755">
    <property type="entry name" value="DTB_synth"/>
    <property type="match status" value="1"/>
</dbReference>
<comment type="pathway">
    <text evidence="9">Cofactor biosynthesis; biotin biosynthesis; biotin from 7,8-diaminononanoate: step 1/2.</text>
</comment>
<dbReference type="Pfam" id="PF13500">
    <property type="entry name" value="AAA_26"/>
    <property type="match status" value="1"/>
</dbReference>
<comment type="function">
    <text evidence="9">Catalyzes a mechanistically unusual reaction, the ATP-dependent insertion of CO2 between the N7 and N8 nitrogen atoms of 7,8-diaminopelargonic acid (DAPA, also called 7,8-diammoniononanoate) to form a ureido ring.</text>
</comment>
<evidence type="ECO:0000256" key="5">
    <source>
        <dbReference type="ARBA" id="ARBA00022756"/>
    </source>
</evidence>
<evidence type="ECO:0000256" key="3">
    <source>
        <dbReference type="ARBA" id="ARBA00022723"/>
    </source>
</evidence>
<dbReference type="OrthoDB" id="9802097at2"/>
<feature type="binding site" evidence="9">
    <location>
        <position position="101"/>
    </location>
    <ligand>
        <name>Mg(2+)</name>
        <dbReference type="ChEBI" id="CHEBI:18420"/>
    </ligand>
</feature>
<evidence type="ECO:0000256" key="9">
    <source>
        <dbReference type="HAMAP-Rule" id="MF_00336"/>
    </source>
</evidence>
<keyword evidence="1 9" id="KW-0963">Cytoplasm</keyword>
<dbReference type="UniPathway" id="UPA00078">
    <property type="reaction ID" value="UER00161"/>
</dbReference>
<keyword evidence="3 9" id="KW-0479">Metal-binding</keyword>
<dbReference type="InterPro" id="IPR027417">
    <property type="entry name" value="P-loop_NTPase"/>
</dbReference>
<evidence type="ECO:0000256" key="4">
    <source>
        <dbReference type="ARBA" id="ARBA00022741"/>
    </source>
</evidence>
<comment type="subunit">
    <text evidence="9">Homodimer.</text>
</comment>
<dbReference type="EMBL" id="SRSF01000003">
    <property type="protein sequence ID" value="THH39873.1"/>
    <property type="molecule type" value="Genomic_DNA"/>
</dbReference>
<dbReference type="GO" id="GO:0005829">
    <property type="term" value="C:cytosol"/>
    <property type="evidence" value="ECO:0007669"/>
    <property type="project" value="TreeGrafter"/>
</dbReference>
<dbReference type="RefSeq" id="WP_136458835.1">
    <property type="nucleotide sequence ID" value="NZ_SRSF01000003.1"/>
</dbReference>
<comment type="catalytic activity">
    <reaction evidence="9">
        <text>(7R,8S)-7,8-diammoniononanoate + CO2 + ATP = (4R,5S)-dethiobiotin + ADP + phosphate + 3 H(+)</text>
        <dbReference type="Rhea" id="RHEA:15805"/>
        <dbReference type="ChEBI" id="CHEBI:15378"/>
        <dbReference type="ChEBI" id="CHEBI:16526"/>
        <dbReference type="ChEBI" id="CHEBI:30616"/>
        <dbReference type="ChEBI" id="CHEBI:43474"/>
        <dbReference type="ChEBI" id="CHEBI:149469"/>
        <dbReference type="ChEBI" id="CHEBI:149473"/>
        <dbReference type="ChEBI" id="CHEBI:456216"/>
        <dbReference type="EC" id="6.3.3.3"/>
    </reaction>
</comment>
<dbReference type="GO" id="GO:0009102">
    <property type="term" value="P:biotin biosynthetic process"/>
    <property type="evidence" value="ECO:0007669"/>
    <property type="project" value="UniProtKB-UniRule"/>
</dbReference>
<feature type="binding site" evidence="9">
    <location>
        <begin position="101"/>
        <end position="104"/>
    </location>
    <ligand>
        <name>ATP</name>
        <dbReference type="ChEBI" id="CHEBI:30616"/>
    </ligand>
</feature>
<dbReference type="Proteomes" id="UP000308528">
    <property type="component" value="Unassembled WGS sequence"/>
</dbReference>
<evidence type="ECO:0000256" key="7">
    <source>
        <dbReference type="ARBA" id="ARBA00022842"/>
    </source>
</evidence>
<dbReference type="GO" id="GO:0005524">
    <property type="term" value="F:ATP binding"/>
    <property type="evidence" value="ECO:0007669"/>
    <property type="project" value="UniProtKB-UniRule"/>
</dbReference>
<feature type="binding site" evidence="9">
    <location>
        <begin position="184"/>
        <end position="186"/>
    </location>
    <ligand>
        <name>ATP</name>
        <dbReference type="ChEBI" id="CHEBI:30616"/>
    </ligand>
</feature>
<comment type="caution">
    <text evidence="10">The sequence shown here is derived from an EMBL/GenBank/DDBJ whole genome shotgun (WGS) entry which is preliminary data.</text>
</comment>
<keyword evidence="5 9" id="KW-0093">Biotin biosynthesis</keyword>
<keyword evidence="7 9" id="KW-0460">Magnesium</keyword>
<keyword evidence="6 9" id="KW-0067">ATP-binding</keyword>
<comment type="caution">
    <text evidence="9">Lacks conserved residue(s) required for the propagation of feature annotation.</text>
</comment>
<dbReference type="InterPro" id="IPR004472">
    <property type="entry name" value="DTB_synth_BioD"/>
</dbReference>
<feature type="binding site" evidence="9">
    <location>
        <position position="44"/>
    </location>
    <ligand>
        <name>ATP</name>
        <dbReference type="ChEBI" id="CHEBI:30616"/>
    </ligand>
</feature>